<reference evidence="3 4" key="1">
    <citation type="journal article" date="2019" name="Syst. Appl. Microbiol.">
        <title>Microvirga tunisiensis sp. nov., a root nodule symbiotic bacterium isolated from Lupinus micranthus and L. luteus grown in Northern Tunisia.</title>
        <authorList>
            <person name="Msaddak A."/>
            <person name="Rejili M."/>
            <person name="Duran D."/>
            <person name="Mars M."/>
            <person name="Palacios J.M."/>
            <person name="Ruiz-Argueso T."/>
            <person name="Rey L."/>
            <person name="Imperial J."/>
        </authorList>
    </citation>
    <scope>NUCLEOTIDE SEQUENCE [LARGE SCALE GENOMIC DNA]</scope>
    <source>
        <strain evidence="3 4">Lmie10</strain>
    </source>
</reference>
<dbReference type="EMBL" id="VOSK01000003">
    <property type="protein sequence ID" value="MPR24065.1"/>
    <property type="molecule type" value="Genomic_DNA"/>
</dbReference>
<evidence type="ECO:0000259" key="2">
    <source>
        <dbReference type="Pfam" id="PF03428"/>
    </source>
</evidence>
<evidence type="ECO:0000256" key="1">
    <source>
        <dbReference type="SAM" id="MobiDB-lite"/>
    </source>
</evidence>
<protein>
    <recommendedName>
        <fullName evidence="2">Plasmid replication protein C N-terminal domain-containing protein</fullName>
    </recommendedName>
</protein>
<keyword evidence="4" id="KW-1185">Reference proteome</keyword>
<name>A0A5N7MB40_9HYPH</name>
<dbReference type="Proteomes" id="UP000403266">
    <property type="component" value="Unassembled WGS sequence"/>
</dbReference>
<sequence>MLGVEACRWLFEPLSLTACELPFWSNRNELMKATVAMSETARAERIVAAAPAAHPDGDEVQALKAELFKAAQHAGIGLKLLGTDRAVLTALVACFHSRPLNGSPYVVWPSDQTLVDRTRRSRRTIHYSLNRLIDLGLIARESSATRRRFAITRRDRTVVKAFGIDLEPLLTRAHDLSAAAAGVRQQRQRETDLGTMIAAERAGVKRALAILEKTKSESARDWQGRFALLDAETPRWSKCNRPSDVLLARWSAERSAIEAELPKPMNFLFFSGQIAHQGTIGCAPVETLPKILNEVCNNAAGDCVTAADQDGTHSTRRLDTASVAPKGLGEARIGVAVVGADLPSPLPDAKSAPLDPIDMLVPLVGPAYEATSEADIYDLGYQPHEVQAVLGLIAPLRAAIDKSGRPLESASDLVRGGHRLRRVIGLHQSAWVEALAMIGELDTYMLAYWTVQRTWLAEKGLVPSVANAAGLFRSSAQKMASGAFDLRKALASVAHKAGAEIPSDVANLPLGNPNRREDSESNPFLRDSRGSACYRVNKKDRFSGRLHLPEILEQTLESKMTH</sequence>
<accession>A0A5N7MB40</accession>
<dbReference type="Pfam" id="PF03428">
    <property type="entry name" value="RP-C"/>
    <property type="match status" value="1"/>
</dbReference>
<dbReference type="AlphaFoldDB" id="A0A5N7MB40"/>
<evidence type="ECO:0000313" key="4">
    <source>
        <dbReference type="Proteomes" id="UP000403266"/>
    </source>
</evidence>
<feature type="domain" description="Plasmid replication protein C N-terminal" evidence="2">
    <location>
        <begin position="57"/>
        <end position="208"/>
    </location>
</feature>
<comment type="caution">
    <text evidence="3">The sequence shown here is derived from an EMBL/GenBank/DDBJ whole genome shotgun (WGS) entry which is preliminary data.</text>
</comment>
<dbReference type="InterPro" id="IPR005090">
    <property type="entry name" value="RepC_N"/>
</dbReference>
<gene>
    <name evidence="3" type="ORF">FS320_02210</name>
</gene>
<dbReference type="RefSeq" id="WP_152708977.1">
    <property type="nucleotide sequence ID" value="NZ_VOSJ01000007.1"/>
</dbReference>
<feature type="region of interest" description="Disordered" evidence="1">
    <location>
        <begin position="505"/>
        <end position="526"/>
    </location>
</feature>
<organism evidence="3 4">
    <name type="scientific">Microvirga tunisiensis</name>
    <dbReference type="NCBI Taxonomy" id="2108360"/>
    <lineage>
        <taxon>Bacteria</taxon>
        <taxon>Pseudomonadati</taxon>
        <taxon>Pseudomonadota</taxon>
        <taxon>Alphaproteobacteria</taxon>
        <taxon>Hyphomicrobiales</taxon>
        <taxon>Methylobacteriaceae</taxon>
        <taxon>Microvirga</taxon>
    </lineage>
</organism>
<dbReference type="OrthoDB" id="7488837at2"/>
<proteinExistence type="predicted"/>
<evidence type="ECO:0000313" key="3">
    <source>
        <dbReference type="EMBL" id="MPR24065.1"/>
    </source>
</evidence>